<dbReference type="RefSeq" id="WP_011072050.1">
    <property type="nucleotide sequence ID" value="NC_004347.2"/>
</dbReference>
<keyword evidence="2" id="KW-1185">Reference proteome</keyword>
<evidence type="ECO:0000313" key="2">
    <source>
        <dbReference type="Proteomes" id="UP000008186"/>
    </source>
</evidence>
<dbReference type="Proteomes" id="UP000008186">
    <property type="component" value="Chromosome"/>
</dbReference>
<dbReference type="STRING" id="211586.SO_1955"/>
<dbReference type="HOGENOM" id="CLU_1739273_0_0_6"/>
<sequence length="150" mass="17402">MSKACYHPWFPLNTALKPYPLVHCQLNHLSLTINWQQEQDSVAMIIYFPTIAGLQVIDESSYQTYLTNVSDGNNSITFPLDEDLHITENNNEYFSLPWPIWKSVKNARLHCYGGLGEHIYTQLYSYYIISQECVYLIDTECEPEITSLNI</sequence>
<evidence type="ECO:0000313" key="1">
    <source>
        <dbReference type="EMBL" id="AAN55006.1"/>
    </source>
</evidence>
<gene>
    <name evidence="1" type="ordered locus">SO_1955</name>
</gene>
<dbReference type="EMBL" id="AE014299">
    <property type="protein sequence ID" value="AAN55006.1"/>
    <property type="molecule type" value="Genomic_DNA"/>
</dbReference>
<reference evidence="1 2" key="3">
    <citation type="journal article" date="2008" name="Appl. Environ. Microbiol.">
        <title>Identification of mobile elements and pseudogenes in the Shewanella oneidensis MR-1 genome.</title>
        <authorList>
            <person name="Romine M.F."/>
            <person name="Carlson T.S."/>
            <person name="Norbeck A.D."/>
            <person name="McCue L.A."/>
            <person name="Lipton M.S."/>
        </authorList>
    </citation>
    <scope>NUCLEOTIDE SEQUENCE [LARGE SCALE GENOMIC DNA]</scope>
    <source>
        <strain evidence="2">ATCC 700550 / JCM 31522 / CIP 106686 / LMG 19005 / NCIMB 14063 / MR-1</strain>
    </source>
</reference>
<name>Q8EFL6_SHEON</name>
<organism evidence="1 2">
    <name type="scientific">Shewanella oneidensis (strain ATCC 700550 / JCM 31522 / CIP 106686 / LMG 19005 / NCIMB 14063 / MR-1)</name>
    <dbReference type="NCBI Taxonomy" id="211586"/>
    <lineage>
        <taxon>Bacteria</taxon>
        <taxon>Pseudomonadati</taxon>
        <taxon>Pseudomonadota</taxon>
        <taxon>Gammaproteobacteria</taxon>
        <taxon>Alteromonadales</taxon>
        <taxon>Shewanellaceae</taxon>
        <taxon>Shewanella</taxon>
    </lineage>
</organism>
<protein>
    <submittedName>
        <fullName evidence="1">Uncharacterized protein</fullName>
    </submittedName>
</protein>
<reference evidence="1 2" key="2">
    <citation type="journal article" date="2005" name="Proteomics">
        <title>Global detection and characterization of hypothetical proteins in Shewanella oneidensis MR-1 using LC-MS based proteomics.</title>
        <authorList>
            <person name="Elias D.A."/>
            <person name="Monroe M.E."/>
            <person name="Marshall M.J."/>
            <person name="Romine M.F."/>
            <person name="Belieav A.S."/>
            <person name="Fredrickson J.K."/>
            <person name="Anderson G.A."/>
            <person name="Smith R.D."/>
            <person name="Lipton M.S."/>
        </authorList>
    </citation>
    <scope>NUCLEOTIDE SEQUENCE [LARGE SCALE GENOMIC DNA]</scope>
    <source>
        <strain evidence="2">ATCC 700550 / JCM 31522 / CIP 106686 / LMG 19005 / NCIMB 14063 / MR-1</strain>
    </source>
</reference>
<dbReference type="PATRIC" id="fig|211586.12.peg.1878"/>
<reference evidence="1 2" key="4">
    <citation type="journal article" date="2011" name="BMC Genomics">
        <title>Genome-wide protein localization prediction strategies for gram negative bacteria.</title>
        <authorList>
            <person name="Romine M.F."/>
        </authorList>
    </citation>
    <scope>NUCLEOTIDE SEQUENCE [LARGE SCALE GENOMIC DNA]</scope>
    <source>
        <strain evidence="2">ATCC 700550 / JCM 31522 / CIP 106686 / LMG 19005 / NCIMB 14063 / MR-1</strain>
    </source>
</reference>
<dbReference type="AlphaFoldDB" id="Q8EFL6"/>
<accession>Q8EFL6</accession>
<dbReference type="OrthoDB" id="6271611at2"/>
<reference evidence="1 2" key="1">
    <citation type="journal article" date="2002" name="Nat. Biotechnol.">
        <title>Genome sequence of the dissimilatory metal ion-reducing bacterium Shewanella oneidensis.</title>
        <authorList>
            <person name="Heidelberg J.F."/>
            <person name="Paulsen I.T."/>
            <person name="Nelson K.E."/>
            <person name="Gaidos E.J."/>
            <person name="Nelson W.C."/>
            <person name="Read T.D."/>
            <person name="Eisen J.A."/>
            <person name="Seshadri R."/>
            <person name="Ward N."/>
            <person name="Methe B."/>
            <person name="Clayton R.A."/>
            <person name="Meyer T."/>
            <person name="Tsapin A."/>
            <person name="Scott J."/>
            <person name="Beanan M."/>
            <person name="Brinkac L."/>
            <person name="Daugherty S."/>
            <person name="DeBoy R.T."/>
            <person name="Dodson R.J."/>
            <person name="Durkin A.S."/>
            <person name="Haft D.H."/>
            <person name="Kolonay J.F."/>
            <person name="Madupu R."/>
            <person name="Peterson J.D."/>
            <person name="Umayam L.A."/>
            <person name="White O."/>
            <person name="Wolf A.M."/>
            <person name="Vamathevan J."/>
            <person name="Weidman J."/>
            <person name="Impraim M."/>
            <person name="Lee K."/>
            <person name="Berry K."/>
            <person name="Lee C."/>
            <person name="Mueller J."/>
            <person name="Khouri H."/>
            <person name="Gill J."/>
            <person name="Utterback T.R."/>
            <person name="McDonald L.A."/>
            <person name="Feldblyum T.V."/>
            <person name="Smith H.O."/>
            <person name="Venter J.C."/>
            <person name="Nealson K.H."/>
            <person name="Fraser C.M."/>
        </authorList>
    </citation>
    <scope>NUCLEOTIDE SEQUENCE [LARGE SCALE GENOMIC DNA]</scope>
    <source>
        <strain evidence="2">ATCC 700550 / JCM 31522 / CIP 106686 / LMG 19005 / NCIMB 14063 / MR-1</strain>
    </source>
</reference>
<dbReference type="KEGG" id="son:SO_1955"/>
<dbReference type="PaxDb" id="211586-SO_1955"/>
<proteinExistence type="predicted"/>
<dbReference type="BioCyc" id="SONE211586:G1GMP-1804-MONOMER"/>